<evidence type="ECO:0000256" key="1">
    <source>
        <dbReference type="SAM" id="MobiDB-lite"/>
    </source>
</evidence>
<comment type="caution">
    <text evidence="2">The sequence shown here is derived from an EMBL/GenBank/DDBJ whole genome shotgun (WGS) entry which is preliminary data.</text>
</comment>
<evidence type="ECO:0000313" key="2">
    <source>
        <dbReference type="EMBL" id="TDC85718.1"/>
    </source>
</evidence>
<organism evidence="2 3">
    <name type="scientific">Nonomuraea deserti</name>
    <dbReference type="NCBI Taxonomy" id="1848322"/>
    <lineage>
        <taxon>Bacteria</taxon>
        <taxon>Bacillati</taxon>
        <taxon>Actinomycetota</taxon>
        <taxon>Actinomycetes</taxon>
        <taxon>Streptosporangiales</taxon>
        <taxon>Streptosporangiaceae</taxon>
        <taxon>Nonomuraea</taxon>
    </lineage>
</organism>
<protein>
    <submittedName>
        <fullName evidence="2">DUF3987 domain-containing protein</fullName>
    </submittedName>
</protein>
<proteinExistence type="predicted"/>
<dbReference type="EMBL" id="SMKO01000310">
    <property type="protein sequence ID" value="TDC85718.1"/>
    <property type="molecule type" value="Genomic_DNA"/>
</dbReference>
<dbReference type="AlphaFoldDB" id="A0A4R4U382"/>
<feature type="region of interest" description="Disordered" evidence="1">
    <location>
        <begin position="1"/>
        <end position="25"/>
    </location>
</feature>
<dbReference type="InterPro" id="IPR025048">
    <property type="entry name" value="DUF3987"/>
</dbReference>
<reference evidence="2 3" key="1">
    <citation type="submission" date="2019-03" db="EMBL/GenBank/DDBJ databases">
        <title>Draft genome sequences of novel Actinobacteria.</title>
        <authorList>
            <person name="Sahin N."/>
            <person name="Ay H."/>
            <person name="Saygin H."/>
        </authorList>
    </citation>
    <scope>NUCLEOTIDE SEQUENCE [LARGE SCALE GENOMIC DNA]</scope>
    <source>
        <strain evidence="2 3">KC310</strain>
    </source>
</reference>
<dbReference type="Pfam" id="PF13148">
    <property type="entry name" value="DUF3987"/>
    <property type="match status" value="1"/>
</dbReference>
<keyword evidence="3" id="KW-1185">Reference proteome</keyword>
<sequence>MSATEPNWAPDIGKPGLKARADAPGGEDTWDEIIPLGSRLIPPTFPIACLPAWLQAMVEAVAEETQTPPDIAAAFGLGGLSAAAGGKAEVRVRGGWQEPVHLFLASVAPPATRKSAVFRAMTAPLYAAEETLILAGRARTRQAELLRLQLEEADKQARTKAVRSGSANDLAEAESTALALADAAVPHEVQLIAKNVTPEECSTILSEQGGRLAILSAEGDIFDIVCGRYSNGVPALTPFLEAHAGSTSDPDDTETISKLCGQIALPYWETSVDASGRRQRTRRWIVPSSGGFCAGGLPGVAPDHGPGAGVDGDAVQVGVHRDDRARAVDGTAAGTR</sequence>
<name>A0A4R4U382_9ACTN</name>
<dbReference type="Proteomes" id="UP000295258">
    <property type="component" value="Unassembled WGS sequence"/>
</dbReference>
<gene>
    <name evidence="2" type="ORF">E1292_48590</name>
</gene>
<evidence type="ECO:0000313" key="3">
    <source>
        <dbReference type="Proteomes" id="UP000295258"/>
    </source>
</evidence>
<dbReference type="RefSeq" id="WP_132606583.1">
    <property type="nucleotide sequence ID" value="NZ_SMKO01000310.1"/>
</dbReference>
<accession>A0A4R4U382</accession>